<geneLocation type="mitochondrion" evidence="2"/>
<dbReference type="EMBL" id="MK087050">
    <property type="protein sequence ID" value="AZA06366.1"/>
    <property type="molecule type" value="Genomic_DNA"/>
</dbReference>
<feature type="transmembrane region" description="Helical" evidence="1">
    <location>
        <begin position="281"/>
        <end position="301"/>
    </location>
</feature>
<keyword evidence="1" id="KW-1133">Transmembrane helix</keyword>
<feature type="transmembrane region" description="Helical" evidence="1">
    <location>
        <begin position="229"/>
        <end position="247"/>
    </location>
</feature>
<feature type="transmembrane region" description="Helical" evidence="1">
    <location>
        <begin position="155"/>
        <end position="173"/>
    </location>
</feature>
<keyword evidence="1" id="KW-0472">Membrane</keyword>
<evidence type="ECO:0000256" key="1">
    <source>
        <dbReference type="SAM" id="Phobius"/>
    </source>
</evidence>
<dbReference type="Proteomes" id="UP001296480">
    <property type="component" value="Mitochondrion MT"/>
</dbReference>
<feature type="transmembrane region" description="Helical" evidence="1">
    <location>
        <begin position="114"/>
        <end position="135"/>
    </location>
</feature>
<reference evidence="2" key="1">
    <citation type="submission" date="2018-10" db="EMBL/GenBank/DDBJ databases">
        <title>Myxobolus squamalis genome and transcriptome.</title>
        <authorList>
            <person name="Yahalomi D."/>
            <person name="Atkinson S.D."/>
            <person name="Neuhof M."/>
            <person name="Chang E.S."/>
            <person name="Philippe H."/>
            <person name="Cartwright P."/>
            <person name="Bartholomew J.L."/>
            <person name="Huchon D."/>
        </authorList>
    </citation>
    <scope>NUCLEOTIDE SEQUENCE</scope>
</reference>
<proteinExistence type="predicted"/>
<keyword evidence="2" id="KW-0496">Mitochondrion</keyword>
<keyword evidence="1" id="KW-0812">Transmembrane</keyword>
<sequence>MTPTNTRGFNNSYNITYFIIWRYWFKFFIIYTHHIWMFFYIFFNNMKFIKNVFNLTIIKIKKLLIQLRIIRITKVKTHQEKRYDKLLRDKIKEDKKEELKDFIKSLKCGLDYYSILKITYLSPFVTAISFTIAMLINQDRLDETIDYLEQADNKVYYGCIIIFLSYYIPYFIIKIWPPLIITLKVYLTDNDLEFRQLKNVLSNHRKRIINIIRFFNYHKNRNRRRLYKLINRIFIPSLFKLDVFLIKNFGLKFGLNLTIIIMRILLCLIEKRSIRRGLKETIIFILIIIFIPIIKIWILFFNQKYLIIKNKNKKRLRYWRVKKQFKIYKYKIKILFNSHSIEDMDMTPPVYFTKISSFIEEEFDDKDVKDLFIKYKNKNNKDNIQDYHKK</sequence>
<name>A0A678XHX9_MYXSQ</name>
<dbReference type="AlphaFoldDB" id="A0A678XHX9"/>
<protein>
    <submittedName>
        <fullName evidence="2">Uncharacterized protein</fullName>
    </submittedName>
</protein>
<feature type="transmembrane region" description="Helical" evidence="1">
    <location>
        <begin position="253"/>
        <end position="269"/>
    </location>
</feature>
<organism evidence="2">
    <name type="scientific">Myxobolus squamalis</name>
    <name type="common">Myxosporean</name>
    <dbReference type="NCBI Taxonomy" id="59785"/>
    <lineage>
        <taxon>Eukaryota</taxon>
        <taxon>Metazoa</taxon>
        <taxon>Cnidaria</taxon>
        <taxon>Myxozoa</taxon>
        <taxon>Myxosporea</taxon>
        <taxon>Bivalvulida</taxon>
        <taxon>Platysporina</taxon>
        <taxon>Myxobolidae</taxon>
        <taxon>Myxobolus</taxon>
    </lineage>
</organism>
<evidence type="ECO:0000313" key="2">
    <source>
        <dbReference type="EMBL" id="AZA06366.1"/>
    </source>
</evidence>
<feature type="transmembrane region" description="Helical" evidence="1">
    <location>
        <begin position="20"/>
        <end position="43"/>
    </location>
</feature>
<accession>A0A678XHX9</accession>